<dbReference type="AlphaFoldDB" id="A0A8C4N661"/>
<reference evidence="1" key="1">
    <citation type="submission" date="2025-08" db="UniProtKB">
        <authorList>
            <consortium name="Ensembl"/>
        </authorList>
    </citation>
    <scope>IDENTIFICATION</scope>
</reference>
<dbReference type="InterPro" id="IPR012575">
    <property type="entry name" value="NDUB1"/>
</dbReference>
<dbReference type="GO" id="GO:0005739">
    <property type="term" value="C:mitochondrion"/>
    <property type="evidence" value="ECO:0007669"/>
    <property type="project" value="InterPro"/>
</dbReference>
<keyword evidence="2" id="KW-1185">Reference proteome</keyword>
<evidence type="ECO:0000313" key="1">
    <source>
        <dbReference type="Ensembl" id="ENSEBUP00000002992.1"/>
    </source>
</evidence>
<organism evidence="1 2">
    <name type="scientific">Eptatretus burgeri</name>
    <name type="common">Inshore hagfish</name>
    <dbReference type="NCBI Taxonomy" id="7764"/>
    <lineage>
        <taxon>Eukaryota</taxon>
        <taxon>Metazoa</taxon>
        <taxon>Chordata</taxon>
        <taxon>Craniata</taxon>
        <taxon>Vertebrata</taxon>
        <taxon>Cyclostomata</taxon>
        <taxon>Myxini</taxon>
        <taxon>Myxiniformes</taxon>
        <taxon>Myxinidae</taxon>
        <taxon>Eptatretinae</taxon>
        <taxon>Eptatretus</taxon>
    </lineage>
</organism>
<accession>A0A8C4N661</accession>
<sequence length="88" mass="9936">MGGGRTLGWCQGGREDDVGVVGLIREFWPVGFLPLGFFIGSMLDRHFDSQLTSYRNKSRIFVSGQELRWAEEGLCTMEDSHDMSTEMT</sequence>
<evidence type="ECO:0000313" key="2">
    <source>
        <dbReference type="Proteomes" id="UP000694388"/>
    </source>
</evidence>
<name>A0A8C4N661_EPTBU</name>
<dbReference type="Pfam" id="PF08040">
    <property type="entry name" value="NADH_oxidored"/>
    <property type="match status" value="1"/>
</dbReference>
<reference evidence="1" key="2">
    <citation type="submission" date="2025-09" db="UniProtKB">
        <authorList>
            <consortium name="Ensembl"/>
        </authorList>
    </citation>
    <scope>IDENTIFICATION</scope>
</reference>
<dbReference type="Proteomes" id="UP000694388">
    <property type="component" value="Unplaced"/>
</dbReference>
<protein>
    <submittedName>
        <fullName evidence="1">Uncharacterized protein</fullName>
    </submittedName>
</protein>
<proteinExistence type="predicted"/>
<dbReference type="Ensembl" id="ENSEBUT00000003355.1">
    <property type="protein sequence ID" value="ENSEBUP00000002992.1"/>
    <property type="gene ID" value="ENSEBUG00000002210.1"/>
</dbReference>